<keyword evidence="1" id="KW-0812">Transmembrane</keyword>
<protein>
    <submittedName>
        <fullName evidence="2">Uncharacterized protein</fullName>
    </submittedName>
</protein>
<evidence type="ECO:0000313" key="2">
    <source>
        <dbReference type="EMBL" id="QYM92473.1"/>
    </source>
</evidence>
<reference evidence="2 3" key="1">
    <citation type="submission" date="2019-06" db="EMBL/GenBank/DDBJ databases">
        <title>Complete genome of Dickeya zeae PL65.</title>
        <authorList>
            <person name="Boluk G."/>
            <person name="Arif M."/>
        </authorList>
    </citation>
    <scope>NUCLEOTIDE SEQUENCE [LARGE SCALE GENOMIC DNA]</scope>
    <source>
        <strain evidence="2 3">PL65</strain>
    </source>
</reference>
<evidence type="ECO:0000256" key="1">
    <source>
        <dbReference type="SAM" id="Phobius"/>
    </source>
</evidence>
<feature type="transmembrane region" description="Helical" evidence="1">
    <location>
        <begin position="54"/>
        <end position="74"/>
    </location>
</feature>
<accession>A0ABX8VX21</accession>
<sequence length="87" mass="10453">MATLARRVFKTLLFFVLYYLSLRYIHPYPITFTRSMTDRLVTVANYLGFSDPEWFYLLAVLMINMMITVVLYGLSMRAWKYCQSMKR</sequence>
<gene>
    <name evidence="2" type="ORF">FGI21_11620</name>
</gene>
<dbReference type="EMBL" id="CP040817">
    <property type="protein sequence ID" value="QYM92473.1"/>
    <property type="molecule type" value="Genomic_DNA"/>
</dbReference>
<keyword evidence="1" id="KW-0472">Membrane</keyword>
<evidence type="ECO:0000313" key="3">
    <source>
        <dbReference type="Proteomes" id="UP000824976"/>
    </source>
</evidence>
<dbReference type="Proteomes" id="UP000824976">
    <property type="component" value="Chromosome"/>
</dbReference>
<proteinExistence type="predicted"/>
<name>A0ABX8VX21_9GAMM</name>
<organism evidence="2 3">
    <name type="scientific">Dickeya zeae</name>
    <dbReference type="NCBI Taxonomy" id="204042"/>
    <lineage>
        <taxon>Bacteria</taxon>
        <taxon>Pseudomonadati</taxon>
        <taxon>Pseudomonadota</taxon>
        <taxon>Gammaproteobacteria</taxon>
        <taxon>Enterobacterales</taxon>
        <taxon>Pectobacteriaceae</taxon>
        <taxon>Dickeya</taxon>
    </lineage>
</organism>
<dbReference type="RefSeq" id="WP_220176836.1">
    <property type="nucleotide sequence ID" value="NZ_CP040817.1"/>
</dbReference>
<keyword evidence="1" id="KW-1133">Transmembrane helix</keyword>
<keyword evidence="3" id="KW-1185">Reference proteome</keyword>